<proteinExistence type="predicted"/>
<sequence length="278" mass="31889">MLCSNVFLRPNKNCAAVFISLKMVYTTIHIYVIIIKVVDMEIDKKSPIPIYFQLKNIIKDDIESGVLKPGSIIPSEREYSEKYGISRMTVRQALKELEDDGLIIRERGRGSFVARPKIEQKNIMSFTEMVKNMGMVPSTTVIDLKRTVVGNLHNRFMLDEQEGLFEITRLRCANNVPVAIESDYIPERYAPGIDEKDLTGSLYRLLREEYNIEVTCSSAGFEAVMSDSYLEKILETDGCIPLLKVESVNISDKPVFYEVSFYRSDTFKYVVNIYRDGR</sequence>
<keyword evidence="2" id="KW-0238">DNA-binding</keyword>
<dbReference type="PRINTS" id="PR00035">
    <property type="entry name" value="HTHGNTR"/>
</dbReference>
<dbReference type="InterPro" id="IPR000524">
    <property type="entry name" value="Tscrpt_reg_HTH_GntR"/>
</dbReference>
<dbReference type="InterPro" id="IPR036388">
    <property type="entry name" value="WH-like_DNA-bd_sf"/>
</dbReference>
<dbReference type="CDD" id="cd07377">
    <property type="entry name" value="WHTH_GntR"/>
    <property type="match status" value="1"/>
</dbReference>
<dbReference type="InterPro" id="IPR011663">
    <property type="entry name" value="UTRA"/>
</dbReference>
<evidence type="ECO:0000256" key="3">
    <source>
        <dbReference type="ARBA" id="ARBA00023163"/>
    </source>
</evidence>
<dbReference type="SMART" id="SM00866">
    <property type="entry name" value="UTRA"/>
    <property type="match status" value="1"/>
</dbReference>
<dbReference type="AlphaFoldDB" id="A0A5D8QHA4"/>
<reference evidence="6 7" key="1">
    <citation type="submission" date="2019-08" db="EMBL/GenBank/DDBJ databases">
        <title>Calorimonas adulescens gen. nov., sp. nov., an anaerobic thermophilic bacterium from Sakhalin hot spring.</title>
        <authorList>
            <person name="Khomyakova M.A."/>
            <person name="Merkel A.Y."/>
            <person name="Novikov A."/>
            <person name="Bonch-Osmolovskaya E.A."/>
            <person name="Slobodkin A.I."/>
        </authorList>
    </citation>
    <scope>NUCLEOTIDE SEQUENCE [LARGE SCALE GENOMIC DNA]</scope>
    <source>
        <strain evidence="6 7">A05MB</strain>
    </source>
</reference>
<dbReference type="Gene3D" id="1.10.10.10">
    <property type="entry name" value="Winged helix-like DNA-binding domain superfamily/Winged helix DNA-binding domain"/>
    <property type="match status" value="1"/>
</dbReference>
<dbReference type="Gene3D" id="3.40.1410.10">
    <property type="entry name" value="Chorismate lyase-like"/>
    <property type="match status" value="1"/>
</dbReference>
<gene>
    <name evidence="6" type="ORF">FWJ32_03045</name>
</gene>
<dbReference type="PROSITE" id="PS50949">
    <property type="entry name" value="HTH_GNTR"/>
    <property type="match status" value="1"/>
</dbReference>
<evidence type="ECO:0000259" key="5">
    <source>
        <dbReference type="PROSITE" id="PS50949"/>
    </source>
</evidence>
<dbReference type="EMBL" id="VTPS01000003">
    <property type="protein sequence ID" value="TZE82943.1"/>
    <property type="molecule type" value="Genomic_DNA"/>
</dbReference>
<organism evidence="6 7">
    <name type="scientific">Calorimonas adulescens</name>
    <dbReference type="NCBI Taxonomy" id="2606906"/>
    <lineage>
        <taxon>Bacteria</taxon>
        <taxon>Bacillati</taxon>
        <taxon>Bacillota</taxon>
        <taxon>Clostridia</taxon>
        <taxon>Thermoanaerobacterales</taxon>
        <taxon>Thermoanaerobacteraceae</taxon>
        <taxon>Calorimonas</taxon>
    </lineage>
</organism>
<name>A0A5D8QHA4_9THEO</name>
<evidence type="ECO:0000313" key="6">
    <source>
        <dbReference type="EMBL" id="TZE82943.1"/>
    </source>
</evidence>
<dbReference type="PANTHER" id="PTHR44846:SF1">
    <property type="entry name" value="MANNOSYL-D-GLYCERATE TRANSPORT_METABOLISM SYSTEM REPRESSOR MNGR-RELATED"/>
    <property type="match status" value="1"/>
</dbReference>
<keyword evidence="4" id="KW-0472">Membrane</keyword>
<dbReference type="FunFam" id="1.10.10.10:FF:000079">
    <property type="entry name" value="GntR family transcriptional regulator"/>
    <property type="match status" value="1"/>
</dbReference>
<comment type="caution">
    <text evidence="6">The sequence shown here is derived from an EMBL/GenBank/DDBJ whole genome shotgun (WGS) entry which is preliminary data.</text>
</comment>
<keyword evidence="7" id="KW-1185">Reference proteome</keyword>
<feature type="transmembrane region" description="Helical" evidence="4">
    <location>
        <begin position="15"/>
        <end position="38"/>
    </location>
</feature>
<keyword evidence="3" id="KW-0804">Transcription</keyword>
<accession>A0A5D8QHA4</accession>
<feature type="domain" description="HTH gntR-type" evidence="5">
    <location>
        <begin position="48"/>
        <end position="116"/>
    </location>
</feature>
<dbReference type="InterPro" id="IPR050679">
    <property type="entry name" value="Bact_HTH_transcr_reg"/>
</dbReference>
<dbReference type="SMART" id="SM00345">
    <property type="entry name" value="HTH_GNTR"/>
    <property type="match status" value="1"/>
</dbReference>
<dbReference type="GO" id="GO:0003700">
    <property type="term" value="F:DNA-binding transcription factor activity"/>
    <property type="evidence" value="ECO:0007669"/>
    <property type="project" value="InterPro"/>
</dbReference>
<dbReference type="Pfam" id="PF00392">
    <property type="entry name" value="GntR"/>
    <property type="match status" value="1"/>
</dbReference>
<evidence type="ECO:0000256" key="4">
    <source>
        <dbReference type="SAM" id="Phobius"/>
    </source>
</evidence>
<evidence type="ECO:0000256" key="2">
    <source>
        <dbReference type="ARBA" id="ARBA00023125"/>
    </source>
</evidence>
<dbReference type="GO" id="GO:0045892">
    <property type="term" value="P:negative regulation of DNA-templated transcription"/>
    <property type="evidence" value="ECO:0007669"/>
    <property type="project" value="TreeGrafter"/>
</dbReference>
<dbReference type="PANTHER" id="PTHR44846">
    <property type="entry name" value="MANNOSYL-D-GLYCERATE TRANSPORT/METABOLISM SYSTEM REPRESSOR MNGR-RELATED"/>
    <property type="match status" value="1"/>
</dbReference>
<dbReference type="InterPro" id="IPR028978">
    <property type="entry name" value="Chorismate_lyase_/UTRA_dom_sf"/>
</dbReference>
<protein>
    <submittedName>
        <fullName evidence="6">GntR family transcriptional regulator</fullName>
    </submittedName>
</protein>
<dbReference type="Pfam" id="PF07702">
    <property type="entry name" value="UTRA"/>
    <property type="match status" value="1"/>
</dbReference>
<dbReference type="InterPro" id="IPR036390">
    <property type="entry name" value="WH_DNA-bd_sf"/>
</dbReference>
<evidence type="ECO:0000313" key="7">
    <source>
        <dbReference type="Proteomes" id="UP000322976"/>
    </source>
</evidence>
<dbReference type="SUPFAM" id="SSF46785">
    <property type="entry name" value="Winged helix' DNA-binding domain"/>
    <property type="match status" value="1"/>
</dbReference>
<keyword evidence="4" id="KW-1133">Transmembrane helix</keyword>
<dbReference type="Proteomes" id="UP000322976">
    <property type="component" value="Unassembled WGS sequence"/>
</dbReference>
<dbReference type="GO" id="GO:0003677">
    <property type="term" value="F:DNA binding"/>
    <property type="evidence" value="ECO:0007669"/>
    <property type="project" value="UniProtKB-KW"/>
</dbReference>
<keyword evidence="4" id="KW-0812">Transmembrane</keyword>
<keyword evidence="1" id="KW-0805">Transcription regulation</keyword>
<evidence type="ECO:0000256" key="1">
    <source>
        <dbReference type="ARBA" id="ARBA00023015"/>
    </source>
</evidence>
<dbReference type="SUPFAM" id="SSF64288">
    <property type="entry name" value="Chorismate lyase-like"/>
    <property type="match status" value="1"/>
</dbReference>